<organism evidence="2 3">
    <name type="scientific">Virgibacillus alimentarius</name>
    <dbReference type="NCBI Taxonomy" id="698769"/>
    <lineage>
        <taxon>Bacteria</taxon>
        <taxon>Bacillati</taxon>
        <taxon>Bacillota</taxon>
        <taxon>Bacilli</taxon>
        <taxon>Bacillales</taxon>
        <taxon>Bacillaceae</taxon>
        <taxon>Virgibacillus</taxon>
    </lineage>
</organism>
<comment type="caution">
    <text evidence="2">The sequence shown here is derived from an EMBL/GenBank/DDBJ whole genome shotgun (WGS) entry which is preliminary data.</text>
</comment>
<evidence type="ECO:0000313" key="2">
    <source>
        <dbReference type="EMBL" id="MBP2257721.1"/>
    </source>
</evidence>
<dbReference type="Proteomes" id="UP001519294">
    <property type="component" value="Unassembled WGS sequence"/>
</dbReference>
<accession>A0ABS4S8A7</accession>
<reference evidence="2 3" key="1">
    <citation type="submission" date="2021-03" db="EMBL/GenBank/DDBJ databases">
        <title>Genomic Encyclopedia of Type Strains, Phase IV (KMG-IV): sequencing the most valuable type-strain genomes for metagenomic binning, comparative biology and taxonomic classification.</title>
        <authorList>
            <person name="Goeker M."/>
        </authorList>
    </citation>
    <scope>NUCLEOTIDE SEQUENCE [LARGE SCALE GENOMIC DNA]</scope>
    <source>
        <strain evidence="2 3">DSM 25790</strain>
    </source>
</reference>
<keyword evidence="1" id="KW-0472">Membrane</keyword>
<protein>
    <submittedName>
        <fullName evidence="2">Effector of murein hydrolase</fullName>
    </submittedName>
</protein>
<keyword evidence="3" id="KW-1185">Reference proteome</keyword>
<keyword evidence="1" id="KW-1133">Transmembrane helix</keyword>
<name>A0ABS4S8A7_9BACI</name>
<proteinExistence type="predicted"/>
<feature type="transmembrane region" description="Helical" evidence="1">
    <location>
        <begin position="58"/>
        <end position="75"/>
    </location>
</feature>
<gene>
    <name evidence="2" type="ORF">J2Z81_001675</name>
</gene>
<sequence>MITDDQILKKAENLNNLIETQWINQTFLSQSWIFQVILIVFMYVIFFYLVDKKRIIEILLYGSLVAVAFAVYDSIAQQLNYWATLKGYYLSSQTSF</sequence>
<feature type="transmembrane region" description="Helical" evidence="1">
    <location>
        <begin position="32"/>
        <end position="51"/>
    </location>
</feature>
<evidence type="ECO:0000313" key="3">
    <source>
        <dbReference type="Proteomes" id="UP001519294"/>
    </source>
</evidence>
<dbReference type="EMBL" id="JAGIKX010000012">
    <property type="protein sequence ID" value="MBP2257721.1"/>
    <property type="molecule type" value="Genomic_DNA"/>
</dbReference>
<keyword evidence="1" id="KW-0812">Transmembrane</keyword>
<evidence type="ECO:0000256" key="1">
    <source>
        <dbReference type="SAM" id="Phobius"/>
    </source>
</evidence>
<dbReference type="GO" id="GO:0016787">
    <property type="term" value="F:hydrolase activity"/>
    <property type="evidence" value="ECO:0007669"/>
    <property type="project" value="UniProtKB-KW"/>
</dbReference>
<dbReference type="RefSeq" id="WP_226371119.1">
    <property type="nucleotide sequence ID" value="NZ_JAGIKX010000012.1"/>
</dbReference>
<keyword evidence="2" id="KW-0378">Hydrolase</keyword>